<name>A0A419ESC8_9BACT</name>
<comment type="caution">
    <text evidence="1">The sequence shown here is derived from an EMBL/GenBank/DDBJ whole genome shotgun (WGS) entry which is preliminary data.</text>
</comment>
<dbReference type="EMBL" id="QZKI01000116">
    <property type="protein sequence ID" value="RJP66434.1"/>
    <property type="molecule type" value="Genomic_DNA"/>
</dbReference>
<evidence type="ECO:0000313" key="1">
    <source>
        <dbReference type="EMBL" id="RJP66434.1"/>
    </source>
</evidence>
<sequence>MFERFVRESKDMRPDDIASVLEIRNPAQFRELCLARTAELMAGADQENVEELLRGIEPSDAIVLASYFARDRIQEYRKPRQQMSNLAESGEDELQVGDCRAFAGLAVHYLNLVVKPENEKLSHWYFGIERENISDYHHAYVKAVHVFREGDRENINIFFFDPVALSSHPIGKLRTEDIKRLIDAASKDDHFFTIKRYGEDFVARERKPENISSDVTP</sequence>
<dbReference type="Proteomes" id="UP000285961">
    <property type="component" value="Unassembled WGS sequence"/>
</dbReference>
<organism evidence="1 2">
    <name type="scientific">Candidatus Abyssobacteria bacterium SURF_17</name>
    <dbReference type="NCBI Taxonomy" id="2093361"/>
    <lineage>
        <taxon>Bacteria</taxon>
        <taxon>Pseudomonadati</taxon>
        <taxon>Candidatus Hydrogenedentota</taxon>
        <taxon>Candidatus Abyssobacteria</taxon>
    </lineage>
</organism>
<reference evidence="1 2" key="1">
    <citation type="journal article" date="2017" name="ISME J.">
        <title>Energy and carbon metabolisms in a deep terrestrial subsurface fluid microbial community.</title>
        <authorList>
            <person name="Momper L."/>
            <person name="Jungbluth S.P."/>
            <person name="Lee M.D."/>
            <person name="Amend J.P."/>
        </authorList>
    </citation>
    <scope>NUCLEOTIDE SEQUENCE [LARGE SCALE GENOMIC DNA]</scope>
    <source>
        <strain evidence="1">SURF_17</strain>
    </source>
</reference>
<accession>A0A419ESC8</accession>
<evidence type="ECO:0000313" key="2">
    <source>
        <dbReference type="Proteomes" id="UP000285961"/>
    </source>
</evidence>
<proteinExistence type="predicted"/>
<gene>
    <name evidence="1" type="ORF">C4532_16090</name>
</gene>
<dbReference type="AlphaFoldDB" id="A0A419ESC8"/>
<protein>
    <submittedName>
        <fullName evidence="1">Uncharacterized protein</fullName>
    </submittedName>
</protein>